<name>A0A1E7ENM4_9STRA</name>
<evidence type="ECO:0000256" key="1">
    <source>
        <dbReference type="SAM" id="MobiDB-lite"/>
    </source>
</evidence>
<gene>
    <name evidence="2" type="ORF">FRACYDRAFT_250860</name>
</gene>
<feature type="compositionally biased region" description="Polar residues" evidence="1">
    <location>
        <begin position="32"/>
        <end position="45"/>
    </location>
</feature>
<evidence type="ECO:0000313" key="3">
    <source>
        <dbReference type="Proteomes" id="UP000095751"/>
    </source>
</evidence>
<keyword evidence="3" id="KW-1185">Reference proteome</keyword>
<sequence>MTTTSTTATATTTTTTKNESPKPSPTERLGQKRSNARSTGRVNSTPHHRVLLAVMNGHKKIKLAHTYQPSTSSNVPSMVKFQRDTAMEMTDVITPRMLELGIVTPSQVALPGFSVGLAKKSDLSASTRKELQEQVLHFCHYGLLARWVLQNNGSRVLEIVRCSGIEGHHPDSKSSWANEESNPRVRNHALYNKGPKKKDSFLTEDKWLFKTCSRDRAGPLHRAPVVNGETHNVECLILASNGCHLAFGAPTKDAMNGEIKLTTGVLGLNTQDGVDMILNTPMINDGSNGKLVIELLTNADRPSARPHSNSRTITPDKRAVTTSQPNRLLNRLDSLSKALKQSLVGTNSIGSLIV</sequence>
<protein>
    <submittedName>
        <fullName evidence="2">Uncharacterized protein</fullName>
    </submittedName>
</protein>
<proteinExistence type="predicted"/>
<dbReference type="Proteomes" id="UP000095751">
    <property type="component" value="Unassembled WGS sequence"/>
</dbReference>
<feature type="region of interest" description="Disordered" evidence="1">
    <location>
        <begin position="1"/>
        <end position="47"/>
    </location>
</feature>
<evidence type="ECO:0000313" key="2">
    <source>
        <dbReference type="EMBL" id="OEU07454.1"/>
    </source>
</evidence>
<dbReference type="AlphaFoldDB" id="A0A1E7ENM4"/>
<dbReference type="KEGG" id="fcy:FRACYDRAFT_250860"/>
<organism evidence="2 3">
    <name type="scientific">Fragilariopsis cylindrus CCMP1102</name>
    <dbReference type="NCBI Taxonomy" id="635003"/>
    <lineage>
        <taxon>Eukaryota</taxon>
        <taxon>Sar</taxon>
        <taxon>Stramenopiles</taxon>
        <taxon>Ochrophyta</taxon>
        <taxon>Bacillariophyta</taxon>
        <taxon>Bacillariophyceae</taxon>
        <taxon>Bacillariophycidae</taxon>
        <taxon>Bacillariales</taxon>
        <taxon>Bacillariaceae</taxon>
        <taxon>Fragilariopsis</taxon>
    </lineage>
</organism>
<feature type="region of interest" description="Disordered" evidence="1">
    <location>
        <begin position="168"/>
        <end position="190"/>
    </location>
</feature>
<dbReference type="InParanoid" id="A0A1E7ENM4"/>
<reference evidence="2 3" key="1">
    <citation type="submission" date="2016-09" db="EMBL/GenBank/DDBJ databases">
        <title>Extensive genetic diversity and differential bi-allelic expression allows diatom success in the polar Southern Ocean.</title>
        <authorList>
            <consortium name="DOE Joint Genome Institute"/>
            <person name="Mock T."/>
            <person name="Otillar R.P."/>
            <person name="Strauss J."/>
            <person name="Dupont C."/>
            <person name="Frickenhaus S."/>
            <person name="Maumus F."/>
            <person name="Mcmullan M."/>
            <person name="Sanges R."/>
            <person name="Schmutz J."/>
            <person name="Toseland A."/>
            <person name="Valas R."/>
            <person name="Veluchamy A."/>
            <person name="Ward B.J."/>
            <person name="Allen A."/>
            <person name="Barry K."/>
            <person name="Falciatore A."/>
            <person name="Ferrante M."/>
            <person name="Fortunato A.E."/>
            <person name="Gloeckner G."/>
            <person name="Gruber A."/>
            <person name="Hipkin R."/>
            <person name="Janech M."/>
            <person name="Kroth P."/>
            <person name="Leese F."/>
            <person name="Lindquist E."/>
            <person name="Lyon B.R."/>
            <person name="Martin J."/>
            <person name="Mayer C."/>
            <person name="Parker M."/>
            <person name="Quesneville H."/>
            <person name="Raymond J."/>
            <person name="Uhlig C."/>
            <person name="Valentin K.U."/>
            <person name="Worden A.Z."/>
            <person name="Armbrust E.V."/>
            <person name="Bowler C."/>
            <person name="Green B."/>
            <person name="Moulton V."/>
            <person name="Van Oosterhout C."/>
            <person name="Grigoriev I."/>
        </authorList>
    </citation>
    <scope>NUCLEOTIDE SEQUENCE [LARGE SCALE GENOMIC DNA]</scope>
    <source>
        <strain evidence="2 3">CCMP1102</strain>
    </source>
</reference>
<feature type="compositionally biased region" description="Low complexity" evidence="1">
    <location>
        <begin position="1"/>
        <end position="16"/>
    </location>
</feature>
<dbReference type="EMBL" id="KV784385">
    <property type="protein sequence ID" value="OEU07454.1"/>
    <property type="molecule type" value="Genomic_DNA"/>
</dbReference>
<accession>A0A1E7ENM4</accession>